<evidence type="ECO:0000256" key="8">
    <source>
        <dbReference type="PROSITE-ProRule" id="PRU00108"/>
    </source>
</evidence>
<feature type="region of interest" description="Disordered" evidence="9">
    <location>
        <begin position="131"/>
        <end position="159"/>
    </location>
</feature>
<keyword evidence="5 8" id="KW-0371">Homeobox</keyword>
<dbReference type="SMART" id="SM00574">
    <property type="entry name" value="POX"/>
    <property type="match status" value="1"/>
</dbReference>
<comment type="caution">
    <text evidence="11">The sequence shown here is derived from an EMBL/GenBank/DDBJ whole genome shotgun (WGS) entry which is preliminary data.</text>
</comment>
<dbReference type="InterPro" id="IPR001356">
    <property type="entry name" value="HD"/>
</dbReference>
<evidence type="ECO:0000256" key="1">
    <source>
        <dbReference type="ARBA" id="ARBA00004123"/>
    </source>
</evidence>
<evidence type="ECO:0000256" key="7">
    <source>
        <dbReference type="ARBA" id="ARBA00023242"/>
    </source>
</evidence>
<feature type="compositionally biased region" description="Basic and acidic residues" evidence="9">
    <location>
        <begin position="455"/>
        <end position="468"/>
    </location>
</feature>
<evidence type="ECO:0000256" key="2">
    <source>
        <dbReference type="ARBA" id="ARBA00006454"/>
    </source>
</evidence>
<evidence type="ECO:0000256" key="4">
    <source>
        <dbReference type="ARBA" id="ARBA00023125"/>
    </source>
</evidence>
<feature type="region of interest" description="Disordered" evidence="9">
    <location>
        <begin position="445"/>
        <end position="505"/>
    </location>
</feature>
<dbReference type="PROSITE" id="PS50071">
    <property type="entry name" value="HOMEOBOX_2"/>
    <property type="match status" value="1"/>
</dbReference>
<dbReference type="Pfam" id="PF05920">
    <property type="entry name" value="Homeobox_KN"/>
    <property type="match status" value="1"/>
</dbReference>
<dbReference type="Gene3D" id="1.10.10.60">
    <property type="entry name" value="Homeodomain-like"/>
    <property type="match status" value="1"/>
</dbReference>
<keyword evidence="7 8" id="KW-0539">Nucleus</keyword>
<proteinExistence type="inferred from homology"/>
<comment type="subcellular location">
    <subcellularLocation>
        <location evidence="1 8">Nucleus</location>
    </subcellularLocation>
</comment>
<evidence type="ECO:0000256" key="9">
    <source>
        <dbReference type="SAM" id="MobiDB-lite"/>
    </source>
</evidence>
<dbReference type="PANTHER" id="PTHR11850">
    <property type="entry name" value="HOMEOBOX PROTEIN TRANSCRIPTION FACTORS"/>
    <property type="match status" value="1"/>
</dbReference>
<keyword evidence="12" id="KW-1185">Reference proteome</keyword>
<dbReference type="InterPro" id="IPR009057">
    <property type="entry name" value="Homeodomain-like_sf"/>
</dbReference>
<evidence type="ECO:0000313" key="11">
    <source>
        <dbReference type="EMBL" id="KAK4258590.1"/>
    </source>
</evidence>
<keyword evidence="4 8" id="KW-0238">DNA-binding</keyword>
<dbReference type="GO" id="GO:0005634">
    <property type="term" value="C:nucleus"/>
    <property type="evidence" value="ECO:0007669"/>
    <property type="project" value="UniProtKB-SubCell"/>
</dbReference>
<dbReference type="EMBL" id="JAWXYG010000011">
    <property type="protein sequence ID" value="KAK4258590.1"/>
    <property type="molecule type" value="Genomic_DNA"/>
</dbReference>
<evidence type="ECO:0000256" key="5">
    <source>
        <dbReference type="ARBA" id="ARBA00023155"/>
    </source>
</evidence>
<gene>
    <name evidence="11" type="ORF">QN277_005025</name>
</gene>
<feature type="DNA-binding region" description="Homeobox" evidence="8">
    <location>
        <begin position="371"/>
        <end position="433"/>
    </location>
</feature>
<keyword evidence="3" id="KW-0805">Transcription regulation</keyword>
<evidence type="ECO:0000313" key="12">
    <source>
        <dbReference type="Proteomes" id="UP001293593"/>
    </source>
</evidence>
<dbReference type="AlphaFoldDB" id="A0AAE1JVY6"/>
<dbReference type="InterPro" id="IPR006563">
    <property type="entry name" value="POX_dom"/>
</dbReference>
<evidence type="ECO:0000256" key="3">
    <source>
        <dbReference type="ARBA" id="ARBA00023015"/>
    </source>
</evidence>
<protein>
    <recommendedName>
        <fullName evidence="10">Homeobox domain-containing protein</fullName>
    </recommendedName>
</protein>
<accession>A0AAE1JVY6</accession>
<reference evidence="11" key="1">
    <citation type="submission" date="2023-10" db="EMBL/GenBank/DDBJ databases">
        <title>Chromosome-level genome of the transformable northern wattle, Acacia crassicarpa.</title>
        <authorList>
            <person name="Massaro I."/>
            <person name="Sinha N.R."/>
            <person name="Poethig S."/>
            <person name="Leichty A.R."/>
        </authorList>
    </citation>
    <scope>NUCLEOTIDE SEQUENCE</scope>
    <source>
        <strain evidence="11">Acra3RX</strain>
        <tissue evidence="11">Leaf</tissue>
    </source>
</reference>
<comment type="similarity">
    <text evidence="2">Belongs to the TALE/BELL homeobox family.</text>
</comment>
<name>A0AAE1JVY6_9FABA</name>
<dbReference type="GO" id="GO:0006355">
    <property type="term" value="P:regulation of DNA-templated transcription"/>
    <property type="evidence" value="ECO:0007669"/>
    <property type="project" value="InterPro"/>
</dbReference>
<dbReference type="FunFam" id="1.10.10.60:FF:000117">
    <property type="entry name" value="BEL1-like homeodomain protein 9"/>
    <property type="match status" value="1"/>
</dbReference>
<feature type="region of interest" description="Disordered" evidence="9">
    <location>
        <begin position="208"/>
        <end position="247"/>
    </location>
</feature>
<feature type="compositionally biased region" description="Basic and acidic residues" evidence="9">
    <location>
        <begin position="213"/>
        <end position="243"/>
    </location>
</feature>
<dbReference type="InterPro" id="IPR050224">
    <property type="entry name" value="TALE_homeobox"/>
</dbReference>
<sequence length="600" mass="66695">MATYLPNSYSETPITSSNITLYMNTGSYPEAFSGNSQEQNGCFVIPPMSLSQSAPEQQEILANLGGLQTGDYDFSAWRQGRNEMLVTNPMDGHNMQSQGLSLSLGTQTPTGIQVSPFHDQSSNPSFDSFLGQNPSISGHKSSSSRHECMRPSEILPPDLPEASQVLNRGDYSMHGGMPSVSRTIPNSKYLKAAQELLDEVVDIQKAIKQSPSTREKKTSKENDGRLENESAPADREPNPRDFDGNASCEISNAERQDLQNKLTKLLSMLDEVHSRYKQYYHQMQIVVSSFDVIAGRGAAKPYTALALQTISRHFRCLHDAITGQISATQKSLGEQDSAGNNKGVGISRLRYVDQQIRQQRALQQLGVMHHAWRPQRGLPENSVSILRAWLFEHFLHPYPKDSEKAMLARQTGLTRSQVSNWFINARVRLWKPMIEEMYKEEIENVDLHSSSSTEEASKVSKSDVKISDDGCDDLQQSQSSLADKNSKDSRSDKQTEEQQRLSFDDRSVFQDDTVVQTNEGITGFVAVAPACQMSELGRFQPGNGVSLTLGLQHCEVGNYMSGESRHSFVVMREDGTIGAQTSELDYVAAGNQHQRFTSPH</sequence>
<dbReference type="SMART" id="SM00389">
    <property type="entry name" value="HOX"/>
    <property type="match status" value="1"/>
</dbReference>
<dbReference type="SUPFAM" id="SSF46689">
    <property type="entry name" value="Homeodomain-like"/>
    <property type="match status" value="1"/>
</dbReference>
<dbReference type="Pfam" id="PF07526">
    <property type="entry name" value="POX"/>
    <property type="match status" value="1"/>
</dbReference>
<dbReference type="GO" id="GO:0003677">
    <property type="term" value="F:DNA binding"/>
    <property type="evidence" value="ECO:0007669"/>
    <property type="project" value="UniProtKB-UniRule"/>
</dbReference>
<dbReference type="Proteomes" id="UP001293593">
    <property type="component" value="Unassembled WGS sequence"/>
</dbReference>
<dbReference type="InterPro" id="IPR008422">
    <property type="entry name" value="KN_HD"/>
</dbReference>
<feature type="domain" description="Homeobox" evidence="10">
    <location>
        <begin position="369"/>
        <end position="432"/>
    </location>
</feature>
<evidence type="ECO:0000259" key="10">
    <source>
        <dbReference type="PROSITE" id="PS50071"/>
    </source>
</evidence>
<dbReference type="CDD" id="cd00086">
    <property type="entry name" value="homeodomain"/>
    <property type="match status" value="1"/>
</dbReference>
<organism evidence="11 12">
    <name type="scientific">Acacia crassicarpa</name>
    <name type="common">northern wattle</name>
    <dbReference type="NCBI Taxonomy" id="499986"/>
    <lineage>
        <taxon>Eukaryota</taxon>
        <taxon>Viridiplantae</taxon>
        <taxon>Streptophyta</taxon>
        <taxon>Embryophyta</taxon>
        <taxon>Tracheophyta</taxon>
        <taxon>Spermatophyta</taxon>
        <taxon>Magnoliopsida</taxon>
        <taxon>eudicotyledons</taxon>
        <taxon>Gunneridae</taxon>
        <taxon>Pentapetalae</taxon>
        <taxon>rosids</taxon>
        <taxon>fabids</taxon>
        <taxon>Fabales</taxon>
        <taxon>Fabaceae</taxon>
        <taxon>Caesalpinioideae</taxon>
        <taxon>mimosoid clade</taxon>
        <taxon>Acacieae</taxon>
        <taxon>Acacia</taxon>
    </lineage>
</organism>
<evidence type="ECO:0000256" key="6">
    <source>
        <dbReference type="ARBA" id="ARBA00023163"/>
    </source>
</evidence>
<feature type="compositionally biased region" description="Polar residues" evidence="9">
    <location>
        <begin position="474"/>
        <end position="483"/>
    </location>
</feature>
<feature type="compositionally biased region" description="Basic and acidic residues" evidence="9">
    <location>
        <begin position="484"/>
        <end position="505"/>
    </location>
</feature>
<keyword evidence="6" id="KW-0804">Transcription</keyword>